<evidence type="ECO:0000313" key="4">
    <source>
        <dbReference type="Proteomes" id="UP001144256"/>
    </source>
</evidence>
<dbReference type="AlphaFoldDB" id="A0A9W6DGA3"/>
<evidence type="ECO:0000256" key="1">
    <source>
        <dbReference type="SAM" id="Phobius"/>
    </source>
</evidence>
<dbReference type="RefSeq" id="WP_281816274.1">
    <property type="nucleotide sequence ID" value="NZ_BRLB01000008.1"/>
</dbReference>
<dbReference type="InterPro" id="IPR024402">
    <property type="entry name" value="DUF2726"/>
</dbReference>
<keyword evidence="1" id="KW-0812">Transmembrane</keyword>
<dbReference type="Pfam" id="PF10881">
    <property type="entry name" value="DUF2726"/>
    <property type="match status" value="1"/>
</dbReference>
<evidence type="ECO:0000259" key="2">
    <source>
        <dbReference type="Pfam" id="PF10881"/>
    </source>
</evidence>
<dbReference type="EMBL" id="BRLB01000008">
    <property type="protein sequence ID" value="GKX30258.1"/>
    <property type="molecule type" value="Genomic_DNA"/>
</dbReference>
<gene>
    <name evidence="3" type="ORF">SH1V18_27380</name>
</gene>
<keyword evidence="4" id="KW-1185">Reference proteome</keyword>
<organism evidence="3 4">
    <name type="scientific">Vallitalea longa</name>
    <dbReference type="NCBI Taxonomy" id="2936439"/>
    <lineage>
        <taxon>Bacteria</taxon>
        <taxon>Bacillati</taxon>
        <taxon>Bacillota</taxon>
        <taxon>Clostridia</taxon>
        <taxon>Lachnospirales</taxon>
        <taxon>Vallitaleaceae</taxon>
        <taxon>Vallitalea</taxon>
    </lineage>
</organism>
<keyword evidence="1" id="KW-0472">Membrane</keyword>
<name>A0A9W6DGA3_9FIRM</name>
<proteinExistence type="predicted"/>
<protein>
    <recommendedName>
        <fullName evidence="2">DUF2726 domain-containing protein</fullName>
    </recommendedName>
</protein>
<feature type="transmembrane region" description="Helical" evidence="1">
    <location>
        <begin position="6"/>
        <end position="22"/>
    </location>
</feature>
<keyword evidence="1" id="KW-1133">Transmembrane helix</keyword>
<accession>A0A9W6DGA3</accession>
<evidence type="ECO:0000313" key="3">
    <source>
        <dbReference type="EMBL" id="GKX30258.1"/>
    </source>
</evidence>
<dbReference type="Proteomes" id="UP001144256">
    <property type="component" value="Unassembled WGS sequence"/>
</dbReference>
<feature type="domain" description="DUF2726" evidence="2">
    <location>
        <begin position="42"/>
        <end position="162"/>
    </location>
</feature>
<reference evidence="3" key="1">
    <citation type="submission" date="2022-06" db="EMBL/GenBank/DDBJ databases">
        <title>Vallitalea longa sp. nov., an anaerobic bacterium isolated from marine sediment.</title>
        <authorList>
            <person name="Hirano S."/>
            <person name="Terahara T."/>
            <person name="Mori K."/>
            <person name="Hamada M."/>
            <person name="Matsumoto R."/>
            <person name="Kobayashi T."/>
        </authorList>
    </citation>
    <scope>NUCLEOTIDE SEQUENCE</scope>
    <source>
        <strain evidence="3">SH18-1</strain>
    </source>
</reference>
<comment type="caution">
    <text evidence="3">The sequence shown here is derived from an EMBL/GenBank/DDBJ whole genome shotgun (WGS) entry which is preliminary data.</text>
</comment>
<sequence>MDTIIYALIVIVIAAILIKIFTSKVSQNKKNDYSTVYKDVDSILTKAELKFYNTLYDVCIDLDVTLFTKVRVADIVKVKSKDDYMSYFNKICSKHIDFVICDNRTLKPIICLELDDSSHNRKDRIERDKFINEVLTSIGYGVIHIPCKYKYDKEAIESKLEEALNNH</sequence>